<proteinExistence type="predicted"/>
<protein>
    <submittedName>
        <fullName evidence="1">Uncharacterized protein</fullName>
    </submittedName>
</protein>
<keyword evidence="2" id="KW-1185">Reference proteome</keyword>
<dbReference type="Proteomes" id="UP000232693">
    <property type="component" value="Chromosome"/>
</dbReference>
<organism evidence="1 2">
    <name type="scientific">Kangiella profundi</name>
    <dbReference type="NCBI Taxonomy" id="1561924"/>
    <lineage>
        <taxon>Bacteria</taxon>
        <taxon>Pseudomonadati</taxon>
        <taxon>Pseudomonadota</taxon>
        <taxon>Gammaproteobacteria</taxon>
        <taxon>Kangiellales</taxon>
        <taxon>Kangiellaceae</taxon>
        <taxon>Kangiella</taxon>
    </lineage>
</organism>
<dbReference type="AlphaFoldDB" id="A0A2K9AFP2"/>
<dbReference type="EMBL" id="CP025120">
    <property type="protein sequence ID" value="AUD77754.1"/>
    <property type="molecule type" value="Genomic_DNA"/>
</dbReference>
<accession>A0A2K9AFP2</accession>
<gene>
    <name evidence="1" type="ORF">CW740_00280</name>
</gene>
<reference evidence="1 2" key="1">
    <citation type="submission" date="2017-12" db="EMBL/GenBank/DDBJ databases">
        <title>Kangiella profundi FT102 completed genome.</title>
        <authorList>
            <person name="Xu J."/>
            <person name="Wang J."/>
            <person name="Lu Y."/>
        </authorList>
    </citation>
    <scope>NUCLEOTIDE SEQUENCE [LARGE SCALE GENOMIC DNA]</scope>
    <source>
        <strain evidence="1 2">FT102</strain>
    </source>
</reference>
<evidence type="ECO:0000313" key="2">
    <source>
        <dbReference type="Proteomes" id="UP000232693"/>
    </source>
</evidence>
<sequence length="66" mass="7626">MSKNSRNIIAFVISYFITRLGFYLLGYNPFEHNTFWVGLAIDFGIWILVFGLVSWSIHKIGPTKKS</sequence>
<evidence type="ECO:0000313" key="1">
    <source>
        <dbReference type="EMBL" id="AUD77754.1"/>
    </source>
</evidence>
<dbReference type="KEGG" id="kpd:CW740_00280"/>
<name>A0A2K9AFP2_9GAMM</name>